<name>A0A9J5ZT41_SOLCO</name>
<sequence>MEDLNGDYFALLVYGSFDVSRKKKMGYHTLPPHGQVKTTTPPTIVVAFTSRPVARGEGELLGKFWHGYCLTTTTPPTTRGPHHEPSWGHDAIFNGKRDMINMQRAYPVSSSELYIASKGSISFALS</sequence>
<dbReference type="EMBL" id="JACXVP010000003">
    <property type="protein sequence ID" value="KAG5615352.1"/>
    <property type="molecule type" value="Genomic_DNA"/>
</dbReference>
<keyword evidence="2" id="KW-1185">Reference proteome</keyword>
<protein>
    <submittedName>
        <fullName evidence="1">Uncharacterized protein</fullName>
    </submittedName>
</protein>
<gene>
    <name evidence="1" type="ORF">H5410_015176</name>
</gene>
<evidence type="ECO:0000313" key="2">
    <source>
        <dbReference type="Proteomes" id="UP000824120"/>
    </source>
</evidence>
<accession>A0A9J5ZT41</accession>
<dbReference type="AlphaFoldDB" id="A0A9J5ZT41"/>
<dbReference type="Proteomes" id="UP000824120">
    <property type="component" value="Chromosome 3"/>
</dbReference>
<comment type="caution">
    <text evidence="1">The sequence shown here is derived from an EMBL/GenBank/DDBJ whole genome shotgun (WGS) entry which is preliminary data.</text>
</comment>
<reference evidence="1 2" key="1">
    <citation type="submission" date="2020-09" db="EMBL/GenBank/DDBJ databases">
        <title>De no assembly of potato wild relative species, Solanum commersonii.</title>
        <authorList>
            <person name="Cho K."/>
        </authorList>
    </citation>
    <scope>NUCLEOTIDE SEQUENCE [LARGE SCALE GENOMIC DNA]</scope>
    <source>
        <strain evidence="1">LZ3.2</strain>
        <tissue evidence="1">Leaf</tissue>
    </source>
</reference>
<organism evidence="1 2">
    <name type="scientific">Solanum commersonii</name>
    <name type="common">Commerson's wild potato</name>
    <name type="synonym">Commerson's nightshade</name>
    <dbReference type="NCBI Taxonomy" id="4109"/>
    <lineage>
        <taxon>Eukaryota</taxon>
        <taxon>Viridiplantae</taxon>
        <taxon>Streptophyta</taxon>
        <taxon>Embryophyta</taxon>
        <taxon>Tracheophyta</taxon>
        <taxon>Spermatophyta</taxon>
        <taxon>Magnoliopsida</taxon>
        <taxon>eudicotyledons</taxon>
        <taxon>Gunneridae</taxon>
        <taxon>Pentapetalae</taxon>
        <taxon>asterids</taxon>
        <taxon>lamiids</taxon>
        <taxon>Solanales</taxon>
        <taxon>Solanaceae</taxon>
        <taxon>Solanoideae</taxon>
        <taxon>Solaneae</taxon>
        <taxon>Solanum</taxon>
    </lineage>
</organism>
<proteinExistence type="predicted"/>
<evidence type="ECO:0000313" key="1">
    <source>
        <dbReference type="EMBL" id="KAG5615352.1"/>
    </source>
</evidence>